<keyword evidence="2" id="KW-1185">Reference proteome</keyword>
<proteinExistence type="predicted"/>
<accession>A0A803PHG9</accession>
<reference evidence="1" key="2">
    <citation type="submission" date="2021-03" db="UniProtKB">
        <authorList>
            <consortium name="EnsemblPlants"/>
        </authorList>
    </citation>
    <scope>IDENTIFICATION</scope>
</reference>
<evidence type="ECO:0000313" key="2">
    <source>
        <dbReference type="Proteomes" id="UP000596661"/>
    </source>
</evidence>
<sequence>MWVTAGYWSRWSSVDCGASEVSLNSLVGQLEKGSARLGAGRDGFSWYRDGFDLAGRLDNGDFRWVGVDLEVARVEWRKWLGGLRLVRMVIRVAMSSGEDDCRRRQVFFGSVVGRAWLERRLW</sequence>
<name>A0A803PHG9_CANSA</name>
<dbReference type="Proteomes" id="UP000596661">
    <property type="component" value="Chromosome 4"/>
</dbReference>
<dbReference type="EMBL" id="UZAU01000359">
    <property type="status" value="NOT_ANNOTATED_CDS"/>
    <property type="molecule type" value="Genomic_DNA"/>
</dbReference>
<organism evidence="1 2">
    <name type="scientific">Cannabis sativa</name>
    <name type="common">Hemp</name>
    <name type="synonym">Marijuana</name>
    <dbReference type="NCBI Taxonomy" id="3483"/>
    <lineage>
        <taxon>Eukaryota</taxon>
        <taxon>Viridiplantae</taxon>
        <taxon>Streptophyta</taxon>
        <taxon>Embryophyta</taxon>
        <taxon>Tracheophyta</taxon>
        <taxon>Spermatophyta</taxon>
        <taxon>Magnoliopsida</taxon>
        <taxon>eudicotyledons</taxon>
        <taxon>Gunneridae</taxon>
        <taxon>Pentapetalae</taxon>
        <taxon>rosids</taxon>
        <taxon>fabids</taxon>
        <taxon>Rosales</taxon>
        <taxon>Cannabaceae</taxon>
        <taxon>Cannabis</taxon>
    </lineage>
</organism>
<evidence type="ECO:0000313" key="1">
    <source>
        <dbReference type="EnsemblPlants" id="cds.evm.model.04.446"/>
    </source>
</evidence>
<protein>
    <submittedName>
        <fullName evidence="1">Uncharacterized protein</fullName>
    </submittedName>
</protein>
<dbReference type="EnsemblPlants" id="evm.model.04.446">
    <property type="protein sequence ID" value="cds.evm.model.04.446"/>
    <property type="gene ID" value="evm.TU.04.446"/>
</dbReference>
<dbReference type="AlphaFoldDB" id="A0A803PHG9"/>
<dbReference type="Gramene" id="evm.model.04.446">
    <property type="protein sequence ID" value="cds.evm.model.04.446"/>
    <property type="gene ID" value="evm.TU.04.446"/>
</dbReference>
<reference evidence="1" key="1">
    <citation type="submission" date="2018-11" db="EMBL/GenBank/DDBJ databases">
        <authorList>
            <person name="Grassa J C."/>
        </authorList>
    </citation>
    <scope>NUCLEOTIDE SEQUENCE [LARGE SCALE GENOMIC DNA]</scope>
</reference>